<evidence type="ECO:0000256" key="7">
    <source>
        <dbReference type="ARBA" id="ARBA00022741"/>
    </source>
</evidence>
<keyword evidence="18" id="KW-0261">Viral envelope protein</keyword>
<keyword evidence="2" id="KW-0813">Transport</keyword>
<dbReference type="AlphaFoldDB" id="A0A140JWY1"/>
<keyword evidence="11" id="KW-0653">Protein transport</keyword>
<keyword evidence="13" id="KW-0342">GTP-binding</keyword>
<organism evidence="18">
    <name type="scientific">Gonium pectorale</name>
    <name type="common">Green alga</name>
    <dbReference type="NCBI Taxonomy" id="33097"/>
    <lineage>
        <taxon>Eukaryota</taxon>
        <taxon>Viridiplantae</taxon>
        <taxon>Chlorophyta</taxon>
        <taxon>core chlorophytes</taxon>
        <taxon>Chlorophyceae</taxon>
        <taxon>CS clade</taxon>
        <taxon>Chlamydomonadales</taxon>
        <taxon>Volvocaceae</taxon>
        <taxon>Gonium</taxon>
    </lineage>
</organism>
<keyword evidence="3" id="KW-0150">Chloroplast</keyword>
<evidence type="ECO:0000256" key="11">
    <source>
        <dbReference type="ARBA" id="ARBA00022927"/>
    </source>
</evidence>
<dbReference type="GO" id="GO:0005525">
    <property type="term" value="F:GTP binding"/>
    <property type="evidence" value="ECO:0007669"/>
    <property type="project" value="UniProtKB-KW"/>
</dbReference>
<dbReference type="PANTHER" id="PTHR10903:SF135">
    <property type="entry name" value="TRANSLOCASE OF CHLOROPLAST 120, CHLOROPLASTIC-RELATED"/>
    <property type="match status" value="1"/>
</dbReference>
<evidence type="ECO:0000256" key="15">
    <source>
        <dbReference type="ARBA" id="ARBA00023766"/>
    </source>
</evidence>
<dbReference type="Pfam" id="PF04548">
    <property type="entry name" value="AIG1"/>
    <property type="match status" value="1"/>
</dbReference>
<evidence type="ECO:0000256" key="16">
    <source>
        <dbReference type="SAM" id="MobiDB-lite"/>
    </source>
</evidence>
<dbReference type="EMBL" id="LC062719">
    <property type="protein sequence ID" value="BAU61608.1"/>
    <property type="molecule type" value="Genomic_DNA"/>
</dbReference>
<dbReference type="GO" id="GO:0015031">
    <property type="term" value="P:protein transport"/>
    <property type="evidence" value="ECO:0007669"/>
    <property type="project" value="UniProtKB-KW"/>
</dbReference>
<evidence type="ECO:0000256" key="10">
    <source>
        <dbReference type="ARBA" id="ARBA00022842"/>
    </source>
</evidence>
<dbReference type="GO" id="GO:0009707">
    <property type="term" value="C:chloroplast outer membrane"/>
    <property type="evidence" value="ECO:0007669"/>
    <property type="project" value="UniProtKB-SubCell"/>
</dbReference>
<evidence type="ECO:0000256" key="5">
    <source>
        <dbReference type="ARBA" id="ARBA00022692"/>
    </source>
</evidence>
<evidence type="ECO:0000313" key="18">
    <source>
        <dbReference type="EMBL" id="BAU61608.1"/>
    </source>
</evidence>
<evidence type="ECO:0000259" key="17">
    <source>
        <dbReference type="PROSITE" id="PS51720"/>
    </source>
</evidence>
<evidence type="ECO:0000256" key="4">
    <source>
        <dbReference type="ARBA" id="ARBA00022640"/>
    </source>
</evidence>
<evidence type="ECO:0000256" key="2">
    <source>
        <dbReference type="ARBA" id="ARBA00022448"/>
    </source>
</evidence>
<keyword evidence="8" id="KW-0378">Hydrolase</keyword>
<keyword evidence="10" id="KW-0460">Magnesium</keyword>
<keyword evidence="5" id="KW-0812">Transmembrane</keyword>
<feature type="region of interest" description="Disordered" evidence="16">
    <location>
        <begin position="327"/>
        <end position="353"/>
    </location>
</feature>
<evidence type="ECO:0000256" key="13">
    <source>
        <dbReference type="ARBA" id="ARBA00023134"/>
    </source>
</evidence>
<dbReference type="PANTHER" id="PTHR10903">
    <property type="entry name" value="GTPASE, IMAP FAMILY MEMBER-RELATED"/>
    <property type="match status" value="1"/>
</dbReference>
<dbReference type="Gene3D" id="3.40.50.300">
    <property type="entry name" value="P-loop containing nucleotide triphosphate hydrolases"/>
    <property type="match status" value="1"/>
</dbReference>
<keyword evidence="4" id="KW-0934">Plastid</keyword>
<feature type="domain" description="AIG1-type G" evidence="17">
    <location>
        <begin position="47"/>
        <end position="280"/>
    </location>
</feature>
<dbReference type="PROSITE" id="PS51720">
    <property type="entry name" value="G_AIG1"/>
    <property type="match status" value="1"/>
</dbReference>
<dbReference type="GO" id="GO:0016787">
    <property type="term" value="F:hydrolase activity"/>
    <property type="evidence" value="ECO:0007669"/>
    <property type="project" value="UniProtKB-KW"/>
</dbReference>
<evidence type="ECO:0000256" key="12">
    <source>
        <dbReference type="ARBA" id="ARBA00022989"/>
    </source>
</evidence>
<gene>
    <name evidence="18" type="primary">TOC34</name>
</gene>
<sequence length="353" mass="39453">MAQREVDNDANIGHESDAEEKHWIGLARMPEKNDIIELLRELRSAGRQQLSVLLLGKSNVGKSSLVNSLLGEDAMRVQAFKLQADAEVATVVTRHVSIADDEIDGFRIRLIDTCGLEDSEAGDTVNLTALKKIAEDLRGVPVDVVLYVDRLDLYRVDSLDQAVMRAISQVFGQDIWGRTVLALTHANLPQIPPGTTYDAYVDGRIRLLRAAVPRRFLFRPKLPTSLVENSALCPTSPENGHRVLPDGTEWLIGLMGDIVDVALAKKRAYEIRSRPNQRAHIMALLLPLAVAAEYLLFQKFLRPALESNHRSVETEEQRVWTLRGRQRSAMGLHAPNKPSDDVAKRLSQMYDDD</sequence>
<evidence type="ECO:0000256" key="1">
    <source>
        <dbReference type="ARBA" id="ARBA00001946"/>
    </source>
</evidence>
<comment type="cofactor">
    <cofactor evidence="1">
        <name>Mg(2+)</name>
        <dbReference type="ChEBI" id="CHEBI:18420"/>
    </cofactor>
</comment>
<protein>
    <submittedName>
        <fullName evidence="18">Chloroplast outer envelope protein</fullName>
    </submittedName>
</protein>
<accession>A0A140JWY1</accession>
<evidence type="ECO:0000256" key="8">
    <source>
        <dbReference type="ARBA" id="ARBA00022801"/>
    </source>
</evidence>
<keyword evidence="12" id="KW-1133">Transmembrane helix</keyword>
<dbReference type="SUPFAM" id="SSF52540">
    <property type="entry name" value="P-loop containing nucleoside triphosphate hydrolases"/>
    <property type="match status" value="1"/>
</dbReference>
<proteinExistence type="predicted"/>
<comment type="subcellular location">
    <subcellularLocation>
        <location evidence="15">Plastid</location>
        <location evidence="15">Chloroplast outer membrane</location>
        <topology evidence="15">Single-pass membrane protein</topology>
    </subcellularLocation>
</comment>
<dbReference type="InterPro" id="IPR027417">
    <property type="entry name" value="P-loop_NTPase"/>
</dbReference>
<evidence type="ECO:0000256" key="6">
    <source>
        <dbReference type="ARBA" id="ARBA00022723"/>
    </source>
</evidence>
<name>A0A140JWY1_GONPE</name>
<reference evidence="18" key="1">
    <citation type="journal article" date="2016" name="G3 (Bethesda)">
        <title>Sequence of the Gonium pectorale Mating Locus Reveals a Complex and Dynamic History of Changes in Volvocine Algal Mating Haplotypes.</title>
        <authorList>
            <person name="Hamaji T."/>
            <person name="Mogi Y."/>
            <person name="Ferris P.J."/>
            <person name="Mori T."/>
            <person name="Miyagishima S."/>
            <person name="Kabeya Y."/>
            <person name="Nishimura Y."/>
            <person name="Toyoda A."/>
            <person name="Noguchi H."/>
            <person name="Fujiyama A."/>
            <person name="Olson B.J."/>
            <person name="Marriage T.N."/>
            <person name="Nishii I."/>
            <person name="Umen J.G."/>
            <person name="Nozaki H."/>
        </authorList>
    </citation>
    <scope>NUCLEOTIDE SEQUENCE</scope>
    <source>
        <strain evidence="18">K4-F3-4</strain>
    </source>
</reference>
<evidence type="ECO:0000256" key="14">
    <source>
        <dbReference type="ARBA" id="ARBA00023136"/>
    </source>
</evidence>
<dbReference type="InterPro" id="IPR045058">
    <property type="entry name" value="GIMA/IAN/Toc"/>
</dbReference>
<dbReference type="GO" id="GO:0046872">
    <property type="term" value="F:metal ion binding"/>
    <property type="evidence" value="ECO:0007669"/>
    <property type="project" value="UniProtKB-KW"/>
</dbReference>
<evidence type="ECO:0000256" key="3">
    <source>
        <dbReference type="ARBA" id="ARBA00022528"/>
    </source>
</evidence>
<keyword evidence="6" id="KW-0479">Metal-binding</keyword>
<evidence type="ECO:0000256" key="9">
    <source>
        <dbReference type="ARBA" id="ARBA00022805"/>
    </source>
</evidence>
<keyword evidence="14" id="KW-0472">Membrane</keyword>
<keyword evidence="7" id="KW-0547">Nucleotide-binding</keyword>
<keyword evidence="18" id="KW-0946">Virion</keyword>
<dbReference type="InterPro" id="IPR006703">
    <property type="entry name" value="G_AIG1"/>
</dbReference>
<keyword evidence="9" id="KW-1002">Plastid outer membrane</keyword>